<dbReference type="Proteomes" id="UP000289166">
    <property type="component" value="Unassembled WGS sequence"/>
</dbReference>
<keyword evidence="2" id="KW-1185">Reference proteome</keyword>
<gene>
    <name evidence="1" type="ORF">EFD62_10575</name>
</gene>
<accession>A0A4Q0I6X9</accession>
<dbReference type="GO" id="GO:0032259">
    <property type="term" value="P:methylation"/>
    <property type="evidence" value="ECO:0007669"/>
    <property type="project" value="UniProtKB-KW"/>
</dbReference>
<dbReference type="RefSeq" id="WP_069195462.1">
    <property type="nucleotide sequence ID" value="NZ_RLII01000013.1"/>
</dbReference>
<dbReference type="GO" id="GO:0008168">
    <property type="term" value="F:methyltransferase activity"/>
    <property type="evidence" value="ECO:0007669"/>
    <property type="project" value="UniProtKB-KW"/>
</dbReference>
<dbReference type="OrthoDB" id="9787807at2"/>
<dbReference type="Gene3D" id="3.40.50.150">
    <property type="entry name" value="Vaccinia Virus protein VP39"/>
    <property type="match status" value="1"/>
</dbReference>
<evidence type="ECO:0000313" key="2">
    <source>
        <dbReference type="Proteomes" id="UP000289166"/>
    </source>
</evidence>
<sequence>MSREIEFKGLDLPEIVFIGRTYDEYKAMFDLSDDVVKNNTILDVPAGSCSFAAIANSLGGKVTAADIAYYHSAVKLYEKGLMDISQIVSSLSMTREQYIWNYFKDVDSLKRSRRQALCDCVAHMKSNPDVYVPCVLPELPFEDEQFDITLSAHFLFTYADRLSLAFHKETIKELLRVTKKQVRIFPLVDLKSKRYSEMETLLEFIQSSGWKVEEQLVDYEFQRKANSMLRIYKS</sequence>
<name>A0A4Q0I6X9_9FIRM</name>
<organism evidence="1 2">
    <name type="scientific">Acetivibrio mesophilus</name>
    <dbReference type="NCBI Taxonomy" id="2487273"/>
    <lineage>
        <taxon>Bacteria</taxon>
        <taxon>Bacillati</taxon>
        <taxon>Bacillota</taxon>
        <taxon>Clostridia</taxon>
        <taxon>Eubacteriales</taxon>
        <taxon>Oscillospiraceae</taxon>
        <taxon>Acetivibrio</taxon>
    </lineage>
</organism>
<dbReference type="EMBL" id="RLII01000013">
    <property type="protein sequence ID" value="RXE58742.1"/>
    <property type="molecule type" value="Genomic_DNA"/>
</dbReference>
<protein>
    <submittedName>
        <fullName evidence="1">SAM-dependent methyltransferase</fullName>
    </submittedName>
</protein>
<dbReference type="AlphaFoldDB" id="A0A4Q0I6X9"/>
<evidence type="ECO:0000313" key="1">
    <source>
        <dbReference type="EMBL" id="RXE58742.1"/>
    </source>
</evidence>
<dbReference type="InterPro" id="IPR029063">
    <property type="entry name" value="SAM-dependent_MTases_sf"/>
</dbReference>
<reference evidence="2" key="1">
    <citation type="submission" date="2018-11" db="EMBL/GenBank/DDBJ databases">
        <title>Genome sequencing of a novel mesophilic and cellulolytic organism within the genus Hungateiclostridium.</title>
        <authorList>
            <person name="Rettenmaier R."/>
            <person name="Liebl W."/>
            <person name="Zverlov V."/>
        </authorList>
    </citation>
    <scope>NUCLEOTIDE SEQUENCE [LARGE SCALE GENOMIC DNA]</scope>
    <source>
        <strain evidence="2">N2K1</strain>
    </source>
</reference>
<proteinExistence type="predicted"/>
<dbReference type="SUPFAM" id="SSF53335">
    <property type="entry name" value="S-adenosyl-L-methionine-dependent methyltransferases"/>
    <property type="match status" value="1"/>
</dbReference>
<keyword evidence="1" id="KW-0808">Transferase</keyword>
<comment type="caution">
    <text evidence="1">The sequence shown here is derived from an EMBL/GenBank/DDBJ whole genome shotgun (WGS) entry which is preliminary data.</text>
</comment>
<keyword evidence="1" id="KW-0489">Methyltransferase</keyword>